<dbReference type="InterPro" id="IPR001878">
    <property type="entry name" value="Znf_CCHC"/>
</dbReference>
<protein>
    <submittedName>
        <fullName evidence="4">Uncharacterized protein LOC115883123</fullName>
    </submittedName>
</protein>
<dbReference type="SUPFAM" id="SSF53098">
    <property type="entry name" value="Ribonuclease H-like"/>
    <property type="match status" value="1"/>
</dbReference>
<evidence type="ECO:0000313" key="3">
    <source>
        <dbReference type="Proteomes" id="UP000504635"/>
    </source>
</evidence>
<dbReference type="Pfam" id="PF18701">
    <property type="entry name" value="DUF5641"/>
    <property type="match status" value="1"/>
</dbReference>
<dbReference type="GO" id="GO:0042575">
    <property type="term" value="C:DNA polymerase complex"/>
    <property type="evidence" value="ECO:0007669"/>
    <property type="project" value="UniProtKB-ARBA"/>
</dbReference>
<dbReference type="GO" id="GO:0008270">
    <property type="term" value="F:zinc ion binding"/>
    <property type="evidence" value="ECO:0007669"/>
    <property type="project" value="InterPro"/>
</dbReference>
<dbReference type="RefSeq" id="XP_030757297.1">
    <property type="nucleotide sequence ID" value="XM_030901437.1"/>
</dbReference>
<dbReference type="SMART" id="SM00343">
    <property type="entry name" value="ZnF_C2HC"/>
    <property type="match status" value="2"/>
</dbReference>
<dbReference type="PROSITE" id="PS50994">
    <property type="entry name" value="INTEGRASE"/>
    <property type="match status" value="1"/>
</dbReference>
<accession>A0A6J2Y0R0</accession>
<dbReference type="KEGG" id="soy:115883123"/>
<dbReference type="SUPFAM" id="SSF56672">
    <property type="entry name" value="DNA/RNA polymerases"/>
    <property type="match status" value="1"/>
</dbReference>
<evidence type="ECO:0000259" key="2">
    <source>
        <dbReference type="PROSITE" id="PS50994"/>
    </source>
</evidence>
<dbReference type="GO" id="GO:0015074">
    <property type="term" value="P:DNA integration"/>
    <property type="evidence" value="ECO:0007669"/>
    <property type="project" value="InterPro"/>
</dbReference>
<dbReference type="InterPro" id="IPR040676">
    <property type="entry name" value="DUF5641"/>
</dbReference>
<keyword evidence="3" id="KW-1185">Reference proteome</keyword>
<dbReference type="OrthoDB" id="6761177at2759"/>
<dbReference type="Pfam" id="PF05380">
    <property type="entry name" value="Peptidase_A17"/>
    <property type="match status" value="1"/>
</dbReference>
<dbReference type="Gene3D" id="3.10.10.10">
    <property type="entry name" value="HIV Type 1 Reverse Transcriptase, subunit A, domain 1"/>
    <property type="match status" value="1"/>
</dbReference>
<dbReference type="GO" id="GO:0071897">
    <property type="term" value="P:DNA biosynthetic process"/>
    <property type="evidence" value="ECO:0007669"/>
    <property type="project" value="UniProtKB-ARBA"/>
</dbReference>
<dbReference type="Gene3D" id="3.30.70.270">
    <property type="match status" value="1"/>
</dbReference>
<dbReference type="InterPro" id="IPR008042">
    <property type="entry name" value="Retrotrans_Pao"/>
</dbReference>
<dbReference type="InParanoid" id="A0A6J2Y0R0"/>
<organism evidence="3 4">
    <name type="scientific">Sitophilus oryzae</name>
    <name type="common">Rice weevil</name>
    <name type="synonym">Curculio oryzae</name>
    <dbReference type="NCBI Taxonomy" id="7048"/>
    <lineage>
        <taxon>Eukaryota</taxon>
        <taxon>Metazoa</taxon>
        <taxon>Ecdysozoa</taxon>
        <taxon>Arthropoda</taxon>
        <taxon>Hexapoda</taxon>
        <taxon>Insecta</taxon>
        <taxon>Pterygota</taxon>
        <taxon>Neoptera</taxon>
        <taxon>Endopterygota</taxon>
        <taxon>Coleoptera</taxon>
        <taxon>Polyphaga</taxon>
        <taxon>Cucujiformia</taxon>
        <taxon>Curculionidae</taxon>
        <taxon>Dryophthorinae</taxon>
        <taxon>Sitophilus</taxon>
    </lineage>
</organism>
<dbReference type="InterPro" id="IPR043128">
    <property type="entry name" value="Rev_trsase/Diguanyl_cyclase"/>
</dbReference>
<reference evidence="4" key="1">
    <citation type="submission" date="2025-08" db="UniProtKB">
        <authorList>
            <consortium name="RefSeq"/>
        </authorList>
    </citation>
    <scope>IDENTIFICATION</scope>
    <source>
        <tissue evidence="4">Gonads</tissue>
    </source>
</reference>
<dbReference type="InterPro" id="IPR036397">
    <property type="entry name" value="RNaseH_sf"/>
</dbReference>
<dbReference type="GO" id="GO:0003676">
    <property type="term" value="F:nucleic acid binding"/>
    <property type="evidence" value="ECO:0007669"/>
    <property type="project" value="InterPro"/>
</dbReference>
<evidence type="ECO:0000313" key="4">
    <source>
        <dbReference type="RefSeq" id="XP_030757297.1"/>
    </source>
</evidence>
<name>A0A6J2Y0R0_SITOR</name>
<dbReference type="InterPro" id="IPR021109">
    <property type="entry name" value="Peptidase_aspartic_dom_sf"/>
</dbReference>
<dbReference type="Gene3D" id="3.30.420.10">
    <property type="entry name" value="Ribonuclease H-like superfamily/Ribonuclease H"/>
    <property type="match status" value="1"/>
</dbReference>
<dbReference type="InterPro" id="IPR005312">
    <property type="entry name" value="DUF1759"/>
</dbReference>
<dbReference type="Gene3D" id="2.40.70.10">
    <property type="entry name" value="Acid Proteases"/>
    <property type="match status" value="1"/>
</dbReference>
<sequence length="1748" mass="199033">MDALLKKRSRVKAYITRIENFVNNNENNLDVDINEFVTREVQLQSTFENYSEIQADIEGLDEDQESDRENVENQYFKIWAKIKTIIQNRNLTNLQQFPPQPAMHLPQLENNNRVKLPNLKTPTFSGKYEDWKGFIDLFNALIHENSQLTNVQKFLYLKGALSNEALHIINDLALTEINYGVALDLLQKRFDNKVVIINTHIRGIMESPSINKGDGAQLRAFLTCIRQHLNSLRALKVPVDEWDILLVYILAKKLDFQTHKAYELERDDTGLPTIAYFLNFLEKRCTALENITGAGSSDNERGFKQKAKQSFLGIQGERAKQGCAFCKRENHLISKCFKYKGLTLEEKREFVKNNRLCYNCLSDGHSVVNCKSMGCNICKRKHNTLLHSNDQENNGQTKNTPERENKNNLQTSKVVKYTGPEEQTVVSNNTTLISQGFNNNFQILLATVRVTVTTGDGRKIQARALLDSGSQTSFVTSDFLKKLNVNVYQQTLKIGGIGNNITQVNKMVDLTLESRVHTNCKFEASCAVLDRITWPLPQTLVDTGKFKIPDNVELADPFFYEPAEIDMLIASDLYFELILPGLIKLGTGLPLLQNTKFGWVVCGSAPIKSSKVMQGCNLNVSLHCQSLDNINELIPKFWQLEELSKEKILTGEEKLCEQRFVESVKRLENGKFQVDLPFRQERDYEKLGDSLGTAVKRFHSLEKRFQRDAKLFLDYKQFIDEYVLLGHGKYVNFDLGQKELVSRHFLPHHCIIKELSLTTKLRVVFDASSKTSSGLSLNDITLKGFSVQPELFDILCRFRTYGFVIIADIQKMYRMIQVNPKHTFLQNILWREFPGEEFKCIELQTVTYGTNSAPYLATRCLKHLAIDKALEFPLASQAILQQCYVDDILGCVNTKEEGIQLREQLIGMLKSAGFLLHKWASNDNSILGSLKNNLGKEVDINEEGVSNKVLGLSWCPIKDKFKVSVPSTRQSSKVTKRYVLSNIAQMFDPLGFIGPVVVTAKLFMQEIWAAKLDWDEELPTNLRERWVLFSNSFIHLRSLQIPRYTFLSNQLVSVQIHGFSDASMAAYGANIYLRGIYSNGKISCHLLCSKSRVSPLKTITLPRLELCGALLLARLIHKIMSIITIKVDKVTLWTDSMIVLCWLNSPPNRWATFVANRSSEIQELTSNFLWRHVRSEENPADQLSRGISPSDLISSKLWWHGPNFLMDSNLDLGKESEGFEVESMPEQRKVTLVQAGQIKVSPINWVKFSSFSRLQRSLAYCLRFINNAKTGNTKVFGPLTIQELKNSHNRIIQFVQEEGFAKEISCLKSHSSQKDGEGTKLAATLNQSDIRNLNPFLDGCGLLRVNGRLAKAVVHHDQKFPILLPAKHHVTNLIIRLEHIKLYHAGAHTVLGSIRMRYWPVNGLRQVKSVLKNCTICFRLRAKSSNQLMGSLPLERTTISRPFLRVGVDFGGPLFVKQARLRKSTTTKAYIALFVCMTTKAIHIELVSELSTQAFLLTLKRFIARRGNPISIHSDNATNFQGSNNVLNDLYKFFRSSSNLNSIQDFLSTREIEWKFIPPNSPHWGGLWEAGIKSVKSHLHKIVGSSVLTFEELTTVLAQIEAILNSRPLCPVSADPLDFSCLTPSHFLIGEPLMSFPERDVTDVQENRLNHWQRCSQIQQRFWKRWSAEYLNQLQVRSKWLSPERNLEVNQVVLVKEDNVPPMKWLLARIIETMPGSDGKVCVAKIKTKDGEFVRPITKLCPLPYDSS</sequence>
<gene>
    <name evidence="4" type="primary">LOC115883123</name>
</gene>
<dbReference type="PANTHER" id="PTHR47331">
    <property type="entry name" value="PHD-TYPE DOMAIN-CONTAINING PROTEIN"/>
    <property type="match status" value="1"/>
</dbReference>
<feature type="domain" description="Integrase catalytic" evidence="2">
    <location>
        <begin position="1438"/>
        <end position="1632"/>
    </location>
</feature>
<feature type="compositionally biased region" description="Polar residues" evidence="1">
    <location>
        <begin position="387"/>
        <end position="399"/>
    </location>
</feature>
<dbReference type="InterPro" id="IPR043502">
    <property type="entry name" value="DNA/RNA_pol_sf"/>
</dbReference>
<dbReference type="InterPro" id="IPR001584">
    <property type="entry name" value="Integrase_cat-core"/>
</dbReference>
<dbReference type="PANTHER" id="PTHR47331:SF5">
    <property type="entry name" value="RIBONUCLEASE H"/>
    <property type="match status" value="1"/>
</dbReference>
<dbReference type="Proteomes" id="UP000504635">
    <property type="component" value="Unplaced"/>
</dbReference>
<dbReference type="InterPro" id="IPR012337">
    <property type="entry name" value="RNaseH-like_sf"/>
</dbReference>
<dbReference type="Pfam" id="PF03564">
    <property type="entry name" value="DUF1759"/>
    <property type="match status" value="1"/>
</dbReference>
<feature type="region of interest" description="Disordered" evidence="1">
    <location>
        <begin position="387"/>
        <end position="407"/>
    </location>
</feature>
<evidence type="ECO:0000256" key="1">
    <source>
        <dbReference type="SAM" id="MobiDB-lite"/>
    </source>
</evidence>
<dbReference type="GeneID" id="115883123"/>
<proteinExistence type="predicted"/>